<protein>
    <recommendedName>
        <fullName evidence="4">NfeD family protein</fullName>
    </recommendedName>
</protein>
<keyword evidence="1" id="KW-1133">Transmembrane helix</keyword>
<evidence type="ECO:0000256" key="1">
    <source>
        <dbReference type="SAM" id="Phobius"/>
    </source>
</evidence>
<accession>A0ABT2Z9L3</accession>
<reference evidence="2 3" key="1">
    <citation type="submission" date="2022-10" db="EMBL/GenBank/DDBJ databases">
        <title>Defluviimonas sp. nov., isolated from ocean surface water.</title>
        <authorList>
            <person name="He W."/>
            <person name="Wang L."/>
            <person name="Zhang D.-F."/>
        </authorList>
    </citation>
    <scope>NUCLEOTIDE SEQUENCE [LARGE SCALE GENOMIC DNA]</scope>
    <source>
        <strain evidence="2 3">WL0002</strain>
    </source>
</reference>
<feature type="transmembrane region" description="Helical" evidence="1">
    <location>
        <begin position="6"/>
        <end position="24"/>
    </location>
</feature>
<comment type="caution">
    <text evidence="2">The sequence shown here is derived from an EMBL/GenBank/DDBJ whole genome shotgun (WGS) entry which is preliminary data.</text>
</comment>
<name>A0ABT2Z9L3_9RHOB</name>
<gene>
    <name evidence="2" type="ORF">OEW28_03930</name>
</gene>
<evidence type="ECO:0008006" key="4">
    <source>
        <dbReference type="Google" id="ProtNLM"/>
    </source>
</evidence>
<evidence type="ECO:0000313" key="2">
    <source>
        <dbReference type="EMBL" id="MCV2867767.1"/>
    </source>
</evidence>
<sequence length="91" mass="9840">MMLWQLWWVWITFGVVLAILEVAVPGFIFLGFSGGAALTGVGLGLGIIGGSLPALLLVFALASLACWAVLRAFFGRNYAKPKIWEKDVNDN</sequence>
<dbReference type="Proteomes" id="UP001652542">
    <property type="component" value="Unassembled WGS sequence"/>
</dbReference>
<keyword evidence="1" id="KW-0472">Membrane</keyword>
<keyword evidence="3" id="KW-1185">Reference proteome</keyword>
<proteinExistence type="predicted"/>
<dbReference type="EMBL" id="JAOWKY010000001">
    <property type="protein sequence ID" value="MCV2867767.1"/>
    <property type="molecule type" value="Genomic_DNA"/>
</dbReference>
<evidence type="ECO:0000313" key="3">
    <source>
        <dbReference type="Proteomes" id="UP001652542"/>
    </source>
</evidence>
<dbReference type="RefSeq" id="WP_263733404.1">
    <property type="nucleotide sequence ID" value="NZ_JAOWKY010000001.1"/>
</dbReference>
<feature type="transmembrane region" description="Helical" evidence="1">
    <location>
        <begin position="54"/>
        <end position="74"/>
    </location>
</feature>
<keyword evidence="1" id="KW-0812">Transmembrane</keyword>
<organism evidence="2 3">
    <name type="scientific">Albidovulum marisflavi</name>
    <dbReference type="NCBI Taxonomy" id="2984159"/>
    <lineage>
        <taxon>Bacteria</taxon>
        <taxon>Pseudomonadati</taxon>
        <taxon>Pseudomonadota</taxon>
        <taxon>Alphaproteobacteria</taxon>
        <taxon>Rhodobacterales</taxon>
        <taxon>Paracoccaceae</taxon>
        <taxon>Albidovulum</taxon>
    </lineage>
</organism>